<gene>
    <name evidence="1" type="ORF">CDL15_Pgr001762</name>
    <name evidence="2" type="ORF">CRG98_040166</name>
</gene>
<accession>A0A218XBM5</accession>
<evidence type="ECO:0000313" key="4">
    <source>
        <dbReference type="Proteomes" id="UP000233551"/>
    </source>
</evidence>
<proteinExistence type="predicted"/>
<evidence type="ECO:0000313" key="2">
    <source>
        <dbReference type="EMBL" id="PKI39408.1"/>
    </source>
</evidence>
<dbReference type="EMBL" id="MTKT01002011">
    <property type="protein sequence ID" value="OWM82188.1"/>
    <property type="molecule type" value="Genomic_DNA"/>
</dbReference>
<sequence length="98" mass="11180">MAGVDCVRCSIDFEAWEHFGLSQPPPSYLLLDIDDDDLLIKVVDRRVKKENAGVVSVIFSEQEQWKMESQKRAENLQQWSNCDAAQVNKTAVADPKKR</sequence>
<organism evidence="1 3">
    <name type="scientific">Punica granatum</name>
    <name type="common">Pomegranate</name>
    <dbReference type="NCBI Taxonomy" id="22663"/>
    <lineage>
        <taxon>Eukaryota</taxon>
        <taxon>Viridiplantae</taxon>
        <taxon>Streptophyta</taxon>
        <taxon>Embryophyta</taxon>
        <taxon>Tracheophyta</taxon>
        <taxon>Spermatophyta</taxon>
        <taxon>Magnoliopsida</taxon>
        <taxon>eudicotyledons</taxon>
        <taxon>Gunneridae</taxon>
        <taxon>Pentapetalae</taxon>
        <taxon>rosids</taxon>
        <taxon>malvids</taxon>
        <taxon>Myrtales</taxon>
        <taxon>Lythraceae</taxon>
        <taxon>Punica</taxon>
    </lineage>
</organism>
<name>A0A218XBM5_PUNGR</name>
<dbReference type="Proteomes" id="UP000197138">
    <property type="component" value="Unassembled WGS sequence"/>
</dbReference>
<reference evidence="3" key="1">
    <citation type="journal article" date="2017" name="Plant J.">
        <title>The pomegranate (Punica granatum L.) genome and the genomics of punicalagin biosynthesis.</title>
        <authorList>
            <person name="Qin G."/>
            <person name="Xu C."/>
            <person name="Ming R."/>
            <person name="Tang H."/>
            <person name="Guyot R."/>
            <person name="Kramer E.M."/>
            <person name="Hu Y."/>
            <person name="Yi X."/>
            <person name="Qi Y."/>
            <person name="Xu X."/>
            <person name="Gao Z."/>
            <person name="Pan H."/>
            <person name="Jian J."/>
            <person name="Tian Y."/>
            <person name="Yue Z."/>
            <person name="Xu Y."/>
        </authorList>
    </citation>
    <scope>NUCLEOTIDE SEQUENCE [LARGE SCALE GENOMIC DNA]</scope>
    <source>
        <strain evidence="3">cv. Dabenzi</strain>
    </source>
</reference>
<keyword evidence="4" id="KW-1185">Reference proteome</keyword>
<dbReference type="EMBL" id="PGOL01003812">
    <property type="protein sequence ID" value="PKI39408.1"/>
    <property type="molecule type" value="Genomic_DNA"/>
</dbReference>
<evidence type="ECO:0000313" key="3">
    <source>
        <dbReference type="Proteomes" id="UP000197138"/>
    </source>
</evidence>
<dbReference type="Proteomes" id="UP000233551">
    <property type="component" value="Unassembled WGS sequence"/>
</dbReference>
<dbReference type="AlphaFoldDB" id="A0A218XBM5"/>
<comment type="caution">
    <text evidence="1">The sequence shown here is derived from an EMBL/GenBank/DDBJ whole genome shotgun (WGS) entry which is preliminary data.</text>
</comment>
<reference evidence="2 4" key="3">
    <citation type="submission" date="2017-11" db="EMBL/GenBank/DDBJ databases">
        <title>De-novo sequencing of pomegranate (Punica granatum L.) genome.</title>
        <authorList>
            <person name="Akparov Z."/>
            <person name="Amiraslanov A."/>
            <person name="Hajiyeva S."/>
            <person name="Abbasov M."/>
            <person name="Kaur K."/>
            <person name="Hamwieh A."/>
            <person name="Solovyev V."/>
            <person name="Salamov A."/>
            <person name="Braich B."/>
            <person name="Kosarev P."/>
            <person name="Mahmoud A."/>
            <person name="Hajiyev E."/>
            <person name="Babayeva S."/>
            <person name="Izzatullayeva V."/>
            <person name="Mammadov A."/>
            <person name="Mammadov A."/>
            <person name="Sharifova S."/>
            <person name="Ojaghi J."/>
            <person name="Eynullazada K."/>
            <person name="Bayramov B."/>
            <person name="Abdulazimova A."/>
            <person name="Shahmuradov I."/>
        </authorList>
    </citation>
    <scope>NUCLEOTIDE SEQUENCE [LARGE SCALE GENOMIC DNA]</scope>
    <source>
        <strain evidence="2">AG2017</strain>
        <strain evidence="4">cv. AG2017</strain>
        <tissue evidence="2">Leaf</tissue>
    </source>
</reference>
<protein>
    <submittedName>
        <fullName evidence="1">Uncharacterized protein</fullName>
    </submittedName>
</protein>
<reference evidence="1" key="2">
    <citation type="submission" date="2017-06" db="EMBL/GenBank/DDBJ databases">
        <title>The pomegranate genome and the genomics of punicalagin biosynthesis.</title>
        <authorList>
            <person name="Xu C."/>
        </authorList>
    </citation>
    <scope>NUCLEOTIDE SEQUENCE [LARGE SCALE GENOMIC DNA]</scope>
    <source>
        <tissue evidence="1">Fresh leaf</tissue>
    </source>
</reference>
<evidence type="ECO:0000313" key="1">
    <source>
        <dbReference type="EMBL" id="OWM82188.1"/>
    </source>
</evidence>